<evidence type="ECO:0000256" key="1">
    <source>
        <dbReference type="SAM" id="MobiDB-lite"/>
    </source>
</evidence>
<feature type="region of interest" description="Disordered" evidence="1">
    <location>
        <begin position="511"/>
        <end position="534"/>
    </location>
</feature>
<protein>
    <submittedName>
        <fullName evidence="3">RHS repeat-associated core domain-containing protein</fullName>
    </submittedName>
</protein>
<dbReference type="Gene3D" id="2.180.10.10">
    <property type="entry name" value="RHS repeat-associated core"/>
    <property type="match status" value="2"/>
</dbReference>
<dbReference type="Proteomes" id="UP000199029">
    <property type="component" value="Unassembled WGS sequence"/>
</dbReference>
<evidence type="ECO:0000313" key="3">
    <source>
        <dbReference type="EMBL" id="SFQ79447.1"/>
    </source>
</evidence>
<gene>
    <name evidence="3" type="ORF">SAMN04515668_4443</name>
</gene>
<proteinExistence type="predicted"/>
<dbReference type="RefSeq" id="WP_092678401.1">
    <property type="nucleotide sequence ID" value="NZ_FOXS01000008.1"/>
</dbReference>
<dbReference type="Pfam" id="PF20041">
    <property type="entry name" value="DUF6443"/>
    <property type="match status" value="1"/>
</dbReference>
<dbReference type="InterPro" id="IPR025562">
    <property type="entry name" value="Tae4"/>
</dbReference>
<evidence type="ECO:0000259" key="2">
    <source>
        <dbReference type="Pfam" id="PF20041"/>
    </source>
</evidence>
<name>A0A1I6BF87_HYMAR</name>
<dbReference type="Pfam" id="PF14113">
    <property type="entry name" value="Tae4"/>
    <property type="match status" value="1"/>
</dbReference>
<keyword evidence="4" id="KW-1185">Reference proteome</keyword>
<dbReference type="Gene3D" id="4.10.280.80">
    <property type="match status" value="1"/>
</dbReference>
<sequence>MKRVLPPSLLLRGLLLLVLLAWRSATPAFGQFELEPETGSPTYIAISGPTSVCMGQAATFYAYASGGSCSWGWDEVGGNRLSEAPDGSTVTIAWSSSGFKRIWLYAGCLDDIGGRYSYPQAYLDVYVGASPSPQVITIHSYSNNNPPVNITATSATTCPQAWLRLAPPSGATNCVWSTAGGTPVASDSDGRLFVSGEQGSYEYRLTYRLPNAGPCPLPPLAFTVNVGVQPYWPEPTNLGRYGPGKVVFTLQKYDPTFVYTWYEQETGPTRAPFVDLGGGRFETPTIAASRSYYLSVTTCRESSRQPHPVLLRNVRITVDGQAPTRPVALRYGPGLPLQAEQVDPAYPGPYTWLLNGTVVPNATTARLTVFQAGTYVVRITGSNGAAHDSNPVEVVDALAGQTVNDQPLTYANEIVVLKPGVTTADEVLRLLPAERRQTVTYANGLGRPIQQVGVQAGPLQEDLVQHFGYEGTGTTALTYLPVPVATLAKANGEYEADPLTKLNSYYAAKGGLPSSTTTTEASPLGRPLEQTQTGQAWAGRTSRVSYAGNAASEVRRWQGLDGRQWYPEGQLSKEVALDPDNRRTEVFKDQLGRVVLQRKVADGQHFDTYTVYADAGYVQAIIPPAAVREMAGSGQWNIVDTGFKNRWLYLYTYDDRGRVVERQFPGAAPVYVVYDAFDRPILVQDGNRRASANKQWLFTKFDAQNRSVVEGLWQDASGRSRAEVQDAADAFAQTQTVEYETRTASGYTTGNTFPAVQDGVGGAVLLAASFYDDYDLDGNGTADFSLRAEPQLLPAEQPTATTQTRGMTTVTRRRVVQPGGQYGGWLTTVFFYDQYGNVVQKQGNNLLQPSADLRDVTTLVYREGGFVAQLLRTVKKQEYGATTPVVVRNRFAYDPAGRLLHTWQQHAWKNTVEPEVLVSSNRYTGLGELTQKKLHSRDQGAKFLQYEDFAYNQHGQLTSINNGSLKNNSENDLFGFALYREQAGPGSLGNTPRYDGGISAVSWMVHNSAAPQNPAERERSYRFAYDGLGRLTAATHAARVNPWEFWTLEQGAYDEKNIVYDANGNIMLLERYTQDNTTAAPALLDRLQFGYDGNRPTWADDNADVNRGFKERFAYVEYDYDANGSVTRDVNKNTSYVYNALNKTERQTVGTSNLAFTYDASGAVVRKETTTATIKNEYYVDGFVYEDSPSFTGLRSVPTPEGRALAVQQADTKLTYEYHLRDHLGNLRVAFRAQAGTEELRLSSETSEAEGDYPKFNNIALTRTPSSSAYHESQVAAVTRAAPGPFINVPVAHGDHLQVRVFCKTPNGVQNNATQTPSALRVAPQVSLALAPTFLPSGRTPAPDGRPSTQFTPGLQLNVTGLLSALTAKRLLIPEATSSQIGAATSSLEAKLAWTLYDAKGQVVRSGHVPVPVHADGLWHSLDLSLDIDLSSEDARTGSLRLQELNEASLPVYFDLLTITHPQDQALVSQENHYYPFGMALTGVAVNTTAQPQVSKNQYNGGSELQDELLGADNGIYSTFYRNYDPTIGRFQGIDPMAIKYAGDSPYSFSFNDPTNFNDPYGDDPAIVRNGNTWTISVDHLGAAGGGWSSANGGTYTSYRTDDQAFAVGANYLDRFGAWGQNGFATSRESATYNLEVLQTLNTLTASTQGGFGSFIQNNPSLFVSLWQAYPKNFTDAKGNVIHQRPSMNPLYENQCAIRLSVALMGAGFDMSSFSKLKDPTKNERNPVSAEGWALRAFGLATWLSRDEVLGAPTKVSPDDFHSIYNVKGSGFRGIFFESDPTGISHIDLFWNERSGSGVYAGKEYWIWLIK</sequence>
<feature type="domain" description="DUF6443" evidence="2">
    <location>
        <begin position="426"/>
        <end position="544"/>
    </location>
</feature>
<dbReference type="Gene3D" id="3.90.1720.80">
    <property type="match status" value="1"/>
</dbReference>
<dbReference type="EMBL" id="FOXS01000008">
    <property type="protein sequence ID" value="SFQ79447.1"/>
    <property type="molecule type" value="Genomic_DNA"/>
</dbReference>
<dbReference type="OrthoDB" id="976756at2"/>
<organism evidence="3 4">
    <name type="scientific">Hymenobacter arizonensis</name>
    <name type="common">Siccationidurans arizonensis</name>
    <dbReference type="NCBI Taxonomy" id="1227077"/>
    <lineage>
        <taxon>Bacteria</taxon>
        <taxon>Pseudomonadati</taxon>
        <taxon>Bacteroidota</taxon>
        <taxon>Cytophagia</taxon>
        <taxon>Cytophagales</taxon>
        <taxon>Hymenobacteraceae</taxon>
        <taxon>Hymenobacter</taxon>
    </lineage>
</organism>
<accession>A0A1I6BF87</accession>
<dbReference type="STRING" id="1227077.SAMN04515668_4443"/>
<dbReference type="InterPro" id="IPR045619">
    <property type="entry name" value="DUF6443"/>
</dbReference>
<evidence type="ECO:0000313" key="4">
    <source>
        <dbReference type="Proteomes" id="UP000199029"/>
    </source>
</evidence>
<reference evidence="4" key="1">
    <citation type="submission" date="2016-10" db="EMBL/GenBank/DDBJ databases">
        <authorList>
            <person name="Varghese N."/>
            <person name="Submissions S."/>
        </authorList>
    </citation>
    <scope>NUCLEOTIDE SEQUENCE [LARGE SCALE GENOMIC DNA]</scope>
    <source>
        <strain evidence="4">OR362-8,ATCC BAA-1266,JCM 13504</strain>
    </source>
</reference>